<gene>
    <name evidence="1" type="ORF">X975_13353</name>
</gene>
<keyword evidence="2" id="KW-1185">Reference proteome</keyword>
<dbReference type="OrthoDB" id="6435503at2759"/>
<dbReference type="AlphaFoldDB" id="A0A087TNR9"/>
<protein>
    <submittedName>
        <fullName evidence="1">Uncharacterized protein</fullName>
    </submittedName>
</protein>
<feature type="non-terminal residue" evidence="1">
    <location>
        <position position="114"/>
    </location>
</feature>
<organism evidence="1 2">
    <name type="scientific">Stegodyphus mimosarum</name>
    <name type="common">African social velvet spider</name>
    <dbReference type="NCBI Taxonomy" id="407821"/>
    <lineage>
        <taxon>Eukaryota</taxon>
        <taxon>Metazoa</taxon>
        <taxon>Ecdysozoa</taxon>
        <taxon>Arthropoda</taxon>
        <taxon>Chelicerata</taxon>
        <taxon>Arachnida</taxon>
        <taxon>Araneae</taxon>
        <taxon>Araneomorphae</taxon>
        <taxon>Entelegynae</taxon>
        <taxon>Eresoidea</taxon>
        <taxon>Eresidae</taxon>
        <taxon>Stegodyphus</taxon>
    </lineage>
</organism>
<sequence>MEDNRKVVAIKLITLISTLAILKTKEKKRTKRSTWSRKWLLRRKQLGCYENLMRELALEDSEGYRRWIRMDTNAFEFILNGISTQIAKNNTRFRAAIPPGERLAVTLRFLATGN</sequence>
<dbReference type="STRING" id="407821.A0A087TNR9"/>
<dbReference type="EMBL" id="KK116087">
    <property type="protein sequence ID" value="KFM66758.1"/>
    <property type="molecule type" value="Genomic_DNA"/>
</dbReference>
<evidence type="ECO:0000313" key="2">
    <source>
        <dbReference type="Proteomes" id="UP000054359"/>
    </source>
</evidence>
<proteinExistence type="predicted"/>
<reference evidence="1 2" key="1">
    <citation type="submission" date="2013-11" db="EMBL/GenBank/DDBJ databases">
        <title>Genome sequencing of Stegodyphus mimosarum.</title>
        <authorList>
            <person name="Bechsgaard J."/>
        </authorList>
    </citation>
    <scope>NUCLEOTIDE SEQUENCE [LARGE SCALE GENOMIC DNA]</scope>
</reference>
<name>A0A087TNR9_STEMI</name>
<accession>A0A087TNR9</accession>
<evidence type="ECO:0000313" key="1">
    <source>
        <dbReference type="EMBL" id="KFM66758.1"/>
    </source>
</evidence>
<dbReference type="OMA" id="RNTHFRE"/>
<dbReference type="Proteomes" id="UP000054359">
    <property type="component" value="Unassembled WGS sequence"/>
</dbReference>